<name>A0A4V3GKN5_9BACT</name>
<keyword evidence="2" id="KW-1185">Reference proteome</keyword>
<dbReference type="InterPro" id="IPR014942">
    <property type="entry name" value="AbiEii"/>
</dbReference>
<accession>A0A4V3GKN5</accession>
<organism evidence="1 2">
    <name type="scientific">Dinghuibacter silviterrae</name>
    <dbReference type="NCBI Taxonomy" id="1539049"/>
    <lineage>
        <taxon>Bacteria</taxon>
        <taxon>Pseudomonadati</taxon>
        <taxon>Bacteroidota</taxon>
        <taxon>Chitinophagia</taxon>
        <taxon>Chitinophagales</taxon>
        <taxon>Chitinophagaceae</taxon>
        <taxon>Dinghuibacter</taxon>
    </lineage>
</organism>
<comment type="caution">
    <text evidence="1">The sequence shown here is derived from an EMBL/GenBank/DDBJ whole genome shotgun (WGS) entry which is preliminary data.</text>
</comment>
<dbReference type="OrthoDB" id="9780929at2"/>
<dbReference type="GO" id="GO:0016740">
    <property type="term" value="F:transferase activity"/>
    <property type="evidence" value="ECO:0007669"/>
    <property type="project" value="UniProtKB-KW"/>
</dbReference>
<dbReference type="AlphaFoldDB" id="A0A4V3GKN5"/>
<reference evidence="1 2" key="1">
    <citation type="submission" date="2019-03" db="EMBL/GenBank/DDBJ databases">
        <title>Genomic Encyclopedia of Type Strains, Phase IV (KMG-IV): sequencing the most valuable type-strain genomes for metagenomic binning, comparative biology and taxonomic classification.</title>
        <authorList>
            <person name="Goeker M."/>
        </authorList>
    </citation>
    <scope>NUCLEOTIDE SEQUENCE [LARGE SCALE GENOMIC DNA]</scope>
    <source>
        <strain evidence="1 2">DSM 100059</strain>
    </source>
</reference>
<gene>
    <name evidence="1" type="ORF">EDB95_4097</name>
</gene>
<protein>
    <submittedName>
        <fullName evidence="1">Nucleotidyltransferase AbiEii toxin of type IV toxin-antitoxin system</fullName>
    </submittedName>
</protein>
<dbReference type="RefSeq" id="WP_133996408.1">
    <property type="nucleotide sequence ID" value="NZ_SODV01000002.1"/>
</dbReference>
<evidence type="ECO:0000313" key="1">
    <source>
        <dbReference type="EMBL" id="TDW96272.1"/>
    </source>
</evidence>
<dbReference type="EMBL" id="SODV01000002">
    <property type="protein sequence ID" value="TDW96272.1"/>
    <property type="molecule type" value="Genomic_DNA"/>
</dbReference>
<dbReference type="Gene3D" id="3.10.450.620">
    <property type="entry name" value="JHP933, nucleotidyltransferase-like core domain"/>
    <property type="match status" value="1"/>
</dbReference>
<dbReference type="Pfam" id="PF08843">
    <property type="entry name" value="AbiEii"/>
    <property type="match status" value="1"/>
</dbReference>
<evidence type="ECO:0000313" key="2">
    <source>
        <dbReference type="Proteomes" id="UP000294498"/>
    </source>
</evidence>
<sequence>MTGWLALSNEQRRATLEQAWRKSGIGPKAIEKDWWVTLALKALFEGPYRKYMIFKGGTSLSKSWNLIERFSEDIDIALDAKAFDMEHKAAPTKGDIERLKRRGCAFTSMELKAALEGQLTKMGVPEGMISITAAEVNEKMPDKDPQVLMVGYPPLYEANPYLRDEVRVEVSVRSLKEPYTQRGIQSILYTWFPNEVYAEIPLEIAVVDPRKTCLEKAFLLHEEFMKPDLNKIRIERMSRHLYDLYRLDRSGVSDKALADNELYAAIIEHRKQYSRLKHVRYETLERATISFCPPGALWKVYQEDYAKMQDQMIYGNSVSFEELMEGLEVLQAKFRGNS</sequence>
<proteinExistence type="predicted"/>
<dbReference type="Proteomes" id="UP000294498">
    <property type="component" value="Unassembled WGS sequence"/>
</dbReference>
<keyword evidence="1" id="KW-0808">Transferase</keyword>